<dbReference type="EMBL" id="JBHLVZ010000043">
    <property type="protein sequence ID" value="MFC0386895.1"/>
    <property type="molecule type" value="Genomic_DNA"/>
</dbReference>
<dbReference type="Proteomes" id="UP001589789">
    <property type="component" value="Unassembled WGS sequence"/>
</dbReference>
<dbReference type="SUPFAM" id="SSF51735">
    <property type="entry name" value="NAD(P)-binding Rossmann-fold domains"/>
    <property type="match status" value="1"/>
</dbReference>
<dbReference type="InterPro" id="IPR000683">
    <property type="entry name" value="Gfo/Idh/MocA-like_OxRdtase_N"/>
</dbReference>
<dbReference type="InterPro" id="IPR036291">
    <property type="entry name" value="NAD(P)-bd_dom_sf"/>
</dbReference>
<dbReference type="Gene3D" id="3.40.50.720">
    <property type="entry name" value="NAD(P)-binding Rossmann-like Domain"/>
    <property type="match status" value="1"/>
</dbReference>
<keyword evidence="4" id="KW-1185">Reference proteome</keyword>
<organism evidence="3 4">
    <name type="scientific">Muricoccus vinaceus</name>
    <dbReference type="NCBI Taxonomy" id="424704"/>
    <lineage>
        <taxon>Bacteria</taxon>
        <taxon>Pseudomonadati</taxon>
        <taxon>Pseudomonadota</taxon>
        <taxon>Alphaproteobacteria</taxon>
        <taxon>Acetobacterales</taxon>
        <taxon>Roseomonadaceae</taxon>
        <taxon>Muricoccus</taxon>
    </lineage>
</organism>
<reference evidence="3 4" key="1">
    <citation type="submission" date="2024-09" db="EMBL/GenBank/DDBJ databases">
        <authorList>
            <person name="Sun Q."/>
            <person name="Mori K."/>
        </authorList>
    </citation>
    <scope>NUCLEOTIDE SEQUENCE [LARGE SCALE GENOMIC DNA]</scope>
    <source>
        <strain evidence="3 4">CCM 7468</strain>
    </source>
</reference>
<protein>
    <submittedName>
        <fullName evidence="3">Gfo/Idh/MocA family protein</fullName>
    </submittedName>
</protein>
<evidence type="ECO:0000313" key="3">
    <source>
        <dbReference type="EMBL" id="MFC0386895.1"/>
    </source>
</evidence>
<evidence type="ECO:0000313" key="4">
    <source>
        <dbReference type="Proteomes" id="UP001589789"/>
    </source>
</evidence>
<dbReference type="PANTHER" id="PTHR43818:SF11">
    <property type="entry name" value="BCDNA.GH03377"/>
    <property type="match status" value="1"/>
</dbReference>
<comment type="caution">
    <text evidence="3">The sequence shown here is derived from an EMBL/GenBank/DDBJ whole genome shotgun (WGS) entry which is preliminary data.</text>
</comment>
<gene>
    <name evidence="3" type="ORF">ACFFIC_15260</name>
</gene>
<evidence type="ECO:0000259" key="2">
    <source>
        <dbReference type="Pfam" id="PF01408"/>
    </source>
</evidence>
<proteinExistence type="predicted"/>
<dbReference type="PANTHER" id="PTHR43818">
    <property type="entry name" value="BCDNA.GH03377"/>
    <property type="match status" value="1"/>
</dbReference>
<dbReference type="SUPFAM" id="SSF55347">
    <property type="entry name" value="Glyceraldehyde-3-phosphate dehydrogenase-like, C-terminal domain"/>
    <property type="match status" value="1"/>
</dbReference>
<keyword evidence="1" id="KW-0560">Oxidoreductase</keyword>
<dbReference type="RefSeq" id="WP_377051815.1">
    <property type="nucleotide sequence ID" value="NZ_JBHLVZ010000043.1"/>
</dbReference>
<dbReference type="Pfam" id="PF01408">
    <property type="entry name" value="GFO_IDH_MocA"/>
    <property type="match status" value="1"/>
</dbReference>
<evidence type="ECO:0000256" key="1">
    <source>
        <dbReference type="ARBA" id="ARBA00023002"/>
    </source>
</evidence>
<dbReference type="InterPro" id="IPR050463">
    <property type="entry name" value="Gfo/Idh/MocA_oxidrdct_glycsds"/>
</dbReference>
<accession>A0ABV6ITG5</accession>
<feature type="domain" description="Gfo/Idh/MocA-like oxidoreductase N-terminal" evidence="2">
    <location>
        <begin position="10"/>
        <end position="128"/>
    </location>
</feature>
<sequence>MSTTASAPLRLGIVGFGIMGERLLRAARDQPDAPIRPAGVWDPSPEAAARLSGVDPGLAMSGSAAAVVENCDCLYVAAPPAAHIPLAEAALGAGRAVFLEKPLSHELEASRAFVARAEAAGARAAVNFPMASSPAVAQLRAWLGAGAVGAPRSLEIAVAFAAWPRSWQRDASGWLSRRAEGGFTREVVSHFLFLTRRLLGPLQLEEARATFPGGDAAESAIEARLLAGGIPVLLRGGVGTTDRDDTNAWTLRGAAGAIRLRDWSVAEREGPEGWAPAPDALPNERMRPLVLRGQLEKVAAMTRGQPQDLATLREALEVQEVVEAILAA</sequence>
<dbReference type="Gene3D" id="3.30.360.10">
    <property type="entry name" value="Dihydrodipicolinate Reductase, domain 2"/>
    <property type="match status" value="1"/>
</dbReference>
<name>A0ABV6ITG5_9PROT</name>